<dbReference type="InterPro" id="IPR036864">
    <property type="entry name" value="Zn2-C6_fun-type_DNA-bd_sf"/>
</dbReference>
<dbReference type="PANTHER" id="PTHR31001:SF85">
    <property type="entry name" value="ZN(II)2CYS6 TRANSCRIPTION FACTOR (EUROFUNG)"/>
    <property type="match status" value="1"/>
</dbReference>
<keyword evidence="8" id="KW-1185">Reference proteome</keyword>
<dbReference type="GO" id="GO:0000981">
    <property type="term" value="F:DNA-binding transcription factor activity, RNA polymerase II-specific"/>
    <property type="evidence" value="ECO:0007669"/>
    <property type="project" value="InterPro"/>
</dbReference>
<dbReference type="Pfam" id="PF00172">
    <property type="entry name" value="Zn_clus"/>
    <property type="match status" value="1"/>
</dbReference>
<comment type="caution">
    <text evidence="7">The sequence shown here is derived from an EMBL/GenBank/DDBJ whole genome shotgun (WGS) entry which is preliminary data.</text>
</comment>
<evidence type="ECO:0000313" key="8">
    <source>
        <dbReference type="Proteomes" id="UP001307849"/>
    </source>
</evidence>
<evidence type="ECO:0000259" key="6">
    <source>
        <dbReference type="PROSITE" id="PS50048"/>
    </source>
</evidence>
<evidence type="ECO:0000256" key="5">
    <source>
        <dbReference type="SAM" id="MobiDB-lite"/>
    </source>
</evidence>
<dbReference type="Gene3D" id="4.10.240.10">
    <property type="entry name" value="Zn(2)-C6 fungal-type DNA-binding domain"/>
    <property type="match status" value="1"/>
</dbReference>
<evidence type="ECO:0000313" key="7">
    <source>
        <dbReference type="EMBL" id="KAK6501008.1"/>
    </source>
</evidence>
<accession>A0AAN8N4C9</accession>
<dbReference type="GO" id="GO:0005634">
    <property type="term" value="C:nucleus"/>
    <property type="evidence" value="ECO:0007669"/>
    <property type="project" value="UniProtKB-SubCell"/>
</dbReference>
<dbReference type="PROSITE" id="PS50048">
    <property type="entry name" value="ZN2_CY6_FUNGAL_2"/>
    <property type="match status" value="1"/>
</dbReference>
<keyword evidence="4" id="KW-0175">Coiled coil</keyword>
<gene>
    <name evidence="7" type="ORF">TWF506_003764</name>
</gene>
<organism evidence="7 8">
    <name type="scientific">Arthrobotrys conoides</name>
    <dbReference type="NCBI Taxonomy" id="74498"/>
    <lineage>
        <taxon>Eukaryota</taxon>
        <taxon>Fungi</taxon>
        <taxon>Dikarya</taxon>
        <taxon>Ascomycota</taxon>
        <taxon>Pezizomycotina</taxon>
        <taxon>Orbiliomycetes</taxon>
        <taxon>Orbiliales</taxon>
        <taxon>Orbiliaceae</taxon>
        <taxon>Arthrobotrys</taxon>
    </lineage>
</organism>
<evidence type="ECO:0000256" key="3">
    <source>
        <dbReference type="ARBA" id="ARBA00023242"/>
    </source>
</evidence>
<feature type="region of interest" description="Disordered" evidence="5">
    <location>
        <begin position="759"/>
        <end position="831"/>
    </location>
</feature>
<dbReference type="SUPFAM" id="SSF57701">
    <property type="entry name" value="Zn2/Cys6 DNA-binding domain"/>
    <property type="match status" value="1"/>
</dbReference>
<feature type="domain" description="Zn(2)-C6 fungal-type" evidence="6">
    <location>
        <begin position="41"/>
        <end position="70"/>
    </location>
</feature>
<protein>
    <recommendedName>
        <fullName evidence="6">Zn(2)-C6 fungal-type domain-containing protein</fullName>
    </recommendedName>
</protein>
<name>A0AAN8N4C9_9PEZI</name>
<dbReference type="PANTHER" id="PTHR31001">
    <property type="entry name" value="UNCHARACTERIZED TRANSCRIPTIONAL REGULATORY PROTEIN"/>
    <property type="match status" value="1"/>
</dbReference>
<comment type="subcellular location">
    <subcellularLocation>
        <location evidence="1">Nucleus</location>
    </subcellularLocation>
</comment>
<evidence type="ECO:0000256" key="2">
    <source>
        <dbReference type="ARBA" id="ARBA00022723"/>
    </source>
</evidence>
<keyword evidence="2" id="KW-0479">Metal-binding</keyword>
<dbReference type="SMART" id="SM00906">
    <property type="entry name" value="Fungal_trans"/>
    <property type="match status" value="1"/>
</dbReference>
<reference evidence="7 8" key="1">
    <citation type="submission" date="2019-10" db="EMBL/GenBank/DDBJ databases">
        <authorList>
            <person name="Palmer J.M."/>
        </authorList>
    </citation>
    <scope>NUCLEOTIDE SEQUENCE [LARGE SCALE GENOMIC DNA]</scope>
    <source>
        <strain evidence="7 8">TWF506</strain>
    </source>
</reference>
<feature type="region of interest" description="Disordered" evidence="5">
    <location>
        <begin position="436"/>
        <end position="457"/>
    </location>
</feature>
<dbReference type="CDD" id="cd12148">
    <property type="entry name" value="fungal_TF_MHR"/>
    <property type="match status" value="1"/>
</dbReference>
<feature type="coiled-coil region" evidence="4">
    <location>
        <begin position="78"/>
        <end position="112"/>
    </location>
</feature>
<dbReference type="Proteomes" id="UP001307849">
    <property type="component" value="Unassembled WGS sequence"/>
</dbReference>
<dbReference type="GO" id="GO:0006351">
    <property type="term" value="P:DNA-templated transcription"/>
    <property type="evidence" value="ECO:0007669"/>
    <property type="project" value="InterPro"/>
</dbReference>
<dbReference type="GO" id="GO:0003677">
    <property type="term" value="F:DNA binding"/>
    <property type="evidence" value="ECO:0007669"/>
    <property type="project" value="InterPro"/>
</dbReference>
<dbReference type="SMART" id="SM00066">
    <property type="entry name" value="GAL4"/>
    <property type="match status" value="1"/>
</dbReference>
<dbReference type="InterPro" id="IPR001138">
    <property type="entry name" value="Zn2Cys6_DnaBD"/>
</dbReference>
<dbReference type="AlphaFoldDB" id="A0AAN8N4C9"/>
<evidence type="ECO:0000256" key="1">
    <source>
        <dbReference type="ARBA" id="ARBA00004123"/>
    </source>
</evidence>
<sequence>MAEASETFNLVSPPDQASLEDAVSAHASAGTSSSQKPHAFNCVVCKNRKVKCDRQVPCSTCTKLNVECQYVEPGPRKKRKSSSKHENLVQRLNRYEELLKQVESNVKLLDGVELPLSQKGDGITMDTAWERFSQKPEPERQTKRARFERPSGEFGLCVPKKGGLLASTGRSRYFENNLWNSLKEELQELKETILDSSDDDSKGDDWILNNAAANPNVGTGIFFFGPVNSKVDISGFHPSAAHCLILWNCFLENINPLTHVIHYPSLAVKVMEYKDKPHTMPRNLEALMLSIYALTVSSLDSRQCLNLFQETRNDLLVRYRFAAQHALKNAGTLKTTDLIVLQALVFFLLDLRSYYDYPSLWVITGTAVRIAQRMGVHRDGTKLNLPPFETEMRRRLWREILILDFRTAELSGAGLYTMAMDENAWDSKWPTSINEADIWPGMTEPPKEREGPTENMWPQLRGELGQIFVDRWRRMQRQSLNTDALYDKEDPNSPAFANFYKALDSDQQLDAITSKLEEKYIRHCDPINPLQLFTSIVCRSALTNLRLMTHHPIRRADNGTGMSQEEKDSLFSDSIKIMEYDNLCHSSRSIQKFLWHTKSFFQWHAFIYLLGELRQRPQGPEVDKAWAQVDEVFEHHYEWLERKDELHSAIRAVALKAWENRENQIRTGGKVVEQGIRVPVFVQTLREIYATSNATAMPGPTPAHKGPANGSVAVQGPTIDLNPAHQMQYLNAQVGNTTLQQQQQQVFLYDGPNRGVLDNGVNIVSSQSGGTTSTPGTNPISSSDPEAVSISPPTTTTATTTTNNVTNTTGGGTAAAAAGSTTASSSSPSAGVTPINWSEWENLLQNSDLLGFTGAFRGPYEPLYGWQTYGQ</sequence>
<dbReference type="InterPro" id="IPR007219">
    <property type="entry name" value="XnlR_reg_dom"/>
</dbReference>
<proteinExistence type="predicted"/>
<dbReference type="EMBL" id="JAVHJM010000012">
    <property type="protein sequence ID" value="KAK6501008.1"/>
    <property type="molecule type" value="Genomic_DNA"/>
</dbReference>
<keyword evidence="3" id="KW-0539">Nucleus</keyword>
<dbReference type="Pfam" id="PF04082">
    <property type="entry name" value="Fungal_trans"/>
    <property type="match status" value="1"/>
</dbReference>
<dbReference type="GO" id="GO:0008270">
    <property type="term" value="F:zinc ion binding"/>
    <property type="evidence" value="ECO:0007669"/>
    <property type="project" value="InterPro"/>
</dbReference>
<evidence type="ECO:0000256" key="4">
    <source>
        <dbReference type="SAM" id="Coils"/>
    </source>
</evidence>
<feature type="compositionally biased region" description="Low complexity" evidence="5">
    <location>
        <begin position="765"/>
        <end position="831"/>
    </location>
</feature>
<dbReference type="InterPro" id="IPR050613">
    <property type="entry name" value="Sec_Metabolite_Reg"/>
</dbReference>
<dbReference type="CDD" id="cd00067">
    <property type="entry name" value="GAL4"/>
    <property type="match status" value="1"/>
</dbReference>